<dbReference type="InParanoid" id="A0A6J1WNX4"/>
<dbReference type="PRINTS" id="PR00080">
    <property type="entry name" value="SDRFAMILY"/>
</dbReference>
<dbReference type="AlphaFoldDB" id="A0A6J1WNX4"/>
<dbReference type="Gene3D" id="3.40.50.720">
    <property type="entry name" value="NAD(P)-binding Rossmann-like Domain"/>
    <property type="match status" value="1"/>
</dbReference>
<dbReference type="SUPFAM" id="SSF51735">
    <property type="entry name" value="NAD(P)-binding Rossmann-fold domains"/>
    <property type="match status" value="1"/>
</dbReference>
<evidence type="ECO:0000256" key="2">
    <source>
        <dbReference type="RuleBase" id="RU000363"/>
    </source>
</evidence>
<feature type="transmembrane region" description="Helical" evidence="3">
    <location>
        <begin position="140"/>
        <end position="160"/>
    </location>
</feature>
<protein>
    <submittedName>
        <fullName evidence="5">Retinol dehydrogenase 13-like</fullName>
    </submittedName>
</protein>
<keyword evidence="1" id="KW-0560">Oxidoreductase</keyword>
<keyword evidence="3" id="KW-0472">Membrane</keyword>
<feature type="transmembrane region" description="Helical" evidence="3">
    <location>
        <begin position="6"/>
        <end position="24"/>
    </location>
</feature>
<keyword evidence="3" id="KW-0812">Transmembrane</keyword>
<dbReference type="RefSeq" id="XP_026753068.2">
    <property type="nucleotide sequence ID" value="XM_026897267.3"/>
</dbReference>
<dbReference type="InterPro" id="IPR036291">
    <property type="entry name" value="NAD(P)-bd_dom_sf"/>
</dbReference>
<dbReference type="InterPro" id="IPR002347">
    <property type="entry name" value="SDR_fam"/>
</dbReference>
<keyword evidence="3" id="KW-1133">Transmembrane helix</keyword>
<feature type="transmembrane region" description="Helical" evidence="3">
    <location>
        <begin position="239"/>
        <end position="259"/>
    </location>
</feature>
<proteinExistence type="inferred from homology"/>
<dbReference type="Proteomes" id="UP001652740">
    <property type="component" value="Unplaced"/>
</dbReference>
<sequence length="317" mass="35204">MSVILLIIEIIIVGGMIVGLYQKNTNLMCKSKRRLDGKTTIVIGGTAGMGLEIAADFAHRGAKVIIACPIEDEGLHAKKLIIRSSGNENIIFKYLDLASLKSVRLFAADILATEERLDLLINNAGVGTPGDFLTKDGMNFIMQVNYFGIFLVTMLLLPLLKKTGTPSEPSRIVNTTSIMHKIGRLDFENWNRVGYWYKIQIYGNSKLCLLVFTRELAKRLKDANVVVNIVDPGAVGTKIFQSAGVSFGSFVTFIFTILFKQPWEGAQTAIYAAMSLRAGQVSGEYFKNCQLCKNVNVPYDEDILQKFWEESLKCVKL</sequence>
<gene>
    <name evidence="5" type="primary">LOC113513275</name>
</gene>
<accession>A0A6J1WNX4</accession>
<dbReference type="PANTHER" id="PTHR43157:SF31">
    <property type="entry name" value="PHOSPHATIDYLINOSITOL-GLYCAN BIOSYNTHESIS CLASS F PROTEIN"/>
    <property type="match status" value="1"/>
</dbReference>
<evidence type="ECO:0000313" key="5">
    <source>
        <dbReference type="RefSeq" id="XP_026753068.2"/>
    </source>
</evidence>
<dbReference type="Pfam" id="PF00106">
    <property type="entry name" value="adh_short"/>
    <property type="match status" value="1"/>
</dbReference>
<evidence type="ECO:0000313" key="4">
    <source>
        <dbReference type="Proteomes" id="UP001652740"/>
    </source>
</evidence>
<evidence type="ECO:0000256" key="3">
    <source>
        <dbReference type="SAM" id="Phobius"/>
    </source>
</evidence>
<dbReference type="PRINTS" id="PR00081">
    <property type="entry name" value="GDHRDH"/>
</dbReference>
<name>A0A6J1WNX4_GALME</name>
<dbReference type="GeneID" id="113513275"/>
<reference evidence="5" key="1">
    <citation type="submission" date="2025-08" db="UniProtKB">
        <authorList>
            <consortium name="RefSeq"/>
        </authorList>
    </citation>
    <scope>IDENTIFICATION</scope>
    <source>
        <tissue evidence="5">Whole larvae</tissue>
    </source>
</reference>
<keyword evidence="4" id="KW-1185">Reference proteome</keyword>
<dbReference type="GO" id="GO:0016491">
    <property type="term" value="F:oxidoreductase activity"/>
    <property type="evidence" value="ECO:0007669"/>
    <property type="project" value="UniProtKB-KW"/>
</dbReference>
<evidence type="ECO:0000256" key="1">
    <source>
        <dbReference type="ARBA" id="ARBA00023002"/>
    </source>
</evidence>
<dbReference type="PANTHER" id="PTHR43157">
    <property type="entry name" value="PHOSPHATIDYLINOSITOL-GLYCAN BIOSYNTHESIS CLASS F PROTEIN-RELATED"/>
    <property type="match status" value="1"/>
</dbReference>
<comment type="similarity">
    <text evidence="2">Belongs to the short-chain dehydrogenases/reductases (SDR) family.</text>
</comment>
<dbReference type="KEGG" id="gmw:113513275"/>
<organism evidence="4 5">
    <name type="scientific">Galleria mellonella</name>
    <name type="common">Greater wax moth</name>
    <dbReference type="NCBI Taxonomy" id="7137"/>
    <lineage>
        <taxon>Eukaryota</taxon>
        <taxon>Metazoa</taxon>
        <taxon>Ecdysozoa</taxon>
        <taxon>Arthropoda</taxon>
        <taxon>Hexapoda</taxon>
        <taxon>Insecta</taxon>
        <taxon>Pterygota</taxon>
        <taxon>Neoptera</taxon>
        <taxon>Endopterygota</taxon>
        <taxon>Lepidoptera</taxon>
        <taxon>Glossata</taxon>
        <taxon>Ditrysia</taxon>
        <taxon>Pyraloidea</taxon>
        <taxon>Pyralidae</taxon>
        <taxon>Galleriinae</taxon>
        <taxon>Galleria</taxon>
    </lineage>
</organism>